<accession>A0A381XWY8</accession>
<keyword evidence="1" id="KW-0812">Transmembrane</keyword>
<keyword evidence="1" id="KW-1133">Transmembrane helix</keyword>
<evidence type="ECO:0000256" key="1">
    <source>
        <dbReference type="SAM" id="Phobius"/>
    </source>
</evidence>
<organism evidence="2">
    <name type="scientific">marine metagenome</name>
    <dbReference type="NCBI Taxonomy" id="408172"/>
    <lineage>
        <taxon>unclassified sequences</taxon>
        <taxon>metagenomes</taxon>
        <taxon>ecological metagenomes</taxon>
    </lineage>
</organism>
<protein>
    <recommendedName>
        <fullName evidence="3">DUF2905 domain-containing protein</fullName>
    </recommendedName>
</protein>
<name>A0A381XWY8_9ZZZZ</name>
<gene>
    <name evidence="2" type="ORF">METZ01_LOCUS121587</name>
</gene>
<dbReference type="PANTHER" id="PTHR36443:SF1">
    <property type="entry name" value="BSR5223 PROTEIN"/>
    <property type="match status" value="1"/>
</dbReference>
<feature type="transmembrane region" description="Helical" evidence="1">
    <location>
        <begin position="47"/>
        <end position="69"/>
    </location>
</feature>
<reference evidence="2" key="1">
    <citation type="submission" date="2018-05" db="EMBL/GenBank/DDBJ databases">
        <authorList>
            <person name="Lanie J.A."/>
            <person name="Ng W.-L."/>
            <person name="Kazmierczak K.M."/>
            <person name="Andrzejewski T.M."/>
            <person name="Davidsen T.M."/>
            <person name="Wayne K.J."/>
            <person name="Tettelin H."/>
            <person name="Glass J.I."/>
            <person name="Rusch D."/>
            <person name="Podicherti R."/>
            <person name="Tsui H.-C.T."/>
            <person name="Winkler M.E."/>
        </authorList>
    </citation>
    <scope>NUCLEOTIDE SEQUENCE</scope>
</reference>
<sequence length="71" mass="7746">MNELGKLLIFSGTVLLLLGLALVLGPRVPYLGRLPGDLSFEWGGARVYMPLATSILLSIVLTIILNLLLRR</sequence>
<dbReference type="EMBL" id="UINC01016524">
    <property type="protein sequence ID" value="SVA68733.1"/>
    <property type="molecule type" value="Genomic_DNA"/>
</dbReference>
<evidence type="ECO:0000313" key="2">
    <source>
        <dbReference type="EMBL" id="SVA68733.1"/>
    </source>
</evidence>
<dbReference type="PANTHER" id="PTHR36443">
    <property type="entry name" value="BSR5223 PROTEIN"/>
    <property type="match status" value="1"/>
</dbReference>
<dbReference type="AlphaFoldDB" id="A0A381XWY8"/>
<dbReference type="Pfam" id="PF11146">
    <property type="entry name" value="DUF2905"/>
    <property type="match status" value="1"/>
</dbReference>
<evidence type="ECO:0008006" key="3">
    <source>
        <dbReference type="Google" id="ProtNLM"/>
    </source>
</evidence>
<proteinExistence type="predicted"/>
<keyword evidence="1" id="KW-0472">Membrane</keyword>
<dbReference type="InterPro" id="IPR021320">
    <property type="entry name" value="DUF2905"/>
</dbReference>